<dbReference type="AlphaFoldDB" id="A0A8T0ELW0"/>
<reference evidence="1" key="2">
    <citation type="submission" date="2020-06" db="EMBL/GenBank/DDBJ databases">
        <authorList>
            <person name="Sheffer M."/>
        </authorList>
    </citation>
    <scope>NUCLEOTIDE SEQUENCE</scope>
</reference>
<sequence>MDIKPENSFLSVQFGMDIVLESTFLTVLPDMDIVYMDAFSHWAVWYGMAMDIVPESTFFSKISAVYFPIFDV</sequence>
<accession>A0A8T0ELW0</accession>
<dbReference type="EMBL" id="JABXBU010002227">
    <property type="protein sequence ID" value="KAF8774404.1"/>
    <property type="molecule type" value="Genomic_DNA"/>
</dbReference>
<keyword evidence="2" id="KW-1185">Reference proteome</keyword>
<evidence type="ECO:0000313" key="1">
    <source>
        <dbReference type="EMBL" id="KAF8774404.1"/>
    </source>
</evidence>
<comment type="caution">
    <text evidence="1">The sequence shown here is derived from an EMBL/GenBank/DDBJ whole genome shotgun (WGS) entry which is preliminary data.</text>
</comment>
<protein>
    <submittedName>
        <fullName evidence="1">Uncharacterized protein</fullName>
    </submittedName>
</protein>
<organism evidence="1 2">
    <name type="scientific">Argiope bruennichi</name>
    <name type="common">Wasp spider</name>
    <name type="synonym">Aranea bruennichi</name>
    <dbReference type="NCBI Taxonomy" id="94029"/>
    <lineage>
        <taxon>Eukaryota</taxon>
        <taxon>Metazoa</taxon>
        <taxon>Ecdysozoa</taxon>
        <taxon>Arthropoda</taxon>
        <taxon>Chelicerata</taxon>
        <taxon>Arachnida</taxon>
        <taxon>Araneae</taxon>
        <taxon>Araneomorphae</taxon>
        <taxon>Entelegynae</taxon>
        <taxon>Araneoidea</taxon>
        <taxon>Araneidae</taxon>
        <taxon>Argiope</taxon>
    </lineage>
</organism>
<name>A0A8T0ELW0_ARGBR</name>
<dbReference type="Proteomes" id="UP000807504">
    <property type="component" value="Unassembled WGS sequence"/>
</dbReference>
<gene>
    <name evidence="1" type="ORF">HNY73_016957</name>
</gene>
<evidence type="ECO:0000313" key="2">
    <source>
        <dbReference type="Proteomes" id="UP000807504"/>
    </source>
</evidence>
<proteinExistence type="predicted"/>
<reference evidence="1" key="1">
    <citation type="journal article" date="2020" name="bioRxiv">
        <title>Chromosome-level reference genome of the European wasp spider Argiope bruennichi: a resource for studies on range expansion and evolutionary adaptation.</title>
        <authorList>
            <person name="Sheffer M.M."/>
            <person name="Hoppe A."/>
            <person name="Krehenwinkel H."/>
            <person name="Uhl G."/>
            <person name="Kuss A.W."/>
            <person name="Jensen L."/>
            <person name="Jensen C."/>
            <person name="Gillespie R.G."/>
            <person name="Hoff K.J."/>
            <person name="Prost S."/>
        </authorList>
    </citation>
    <scope>NUCLEOTIDE SEQUENCE</scope>
</reference>